<evidence type="ECO:0000313" key="4">
    <source>
        <dbReference type="Proteomes" id="UP000054565"/>
    </source>
</evidence>
<feature type="compositionally biased region" description="Basic and acidic residues" evidence="1">
    <location>
        <begin position="81"/>
        <end position="102"/>
    </location>
</feature>
<evidence type="ECO:0000256" key="1">
    <source>
        <dbReference type="SAM" id="MobiDB-lite"/>
    </source>
</evidence>
<keyword evidence="2" id="KW-0732">Signal</keyword>
<feature type="chain" id="PRO_5005284903" evidence="2">
    <location>
        <begin position="26"/>
        <end position="228"/>
    </location>
</feature>
<feature type="compositionally biased region" description="Low complexity" evidence="1">
    <location>
        <begin position="108"/>
        <end position="122"/>
    </location>
</feature>
<gene>
    <name evidence="3" type="ORF">CIRG_01214</name>
</gene>
<reference evidence="4" key="1">
    <citation type="journal article" date="2010" name="Genome Res.">
        <title>Population genomic sequencing of Coccidioides fungi reveals recent hybridization and transposon control.</title>
        <authorList>
            <person name="Neafsey D.E."/>
            <person name="Barker B.M."/>
            <person name="Sharpton T.J."/>
            <person name="Stajich J.E."/>
            <person name="Park D.J."/>
            <person name="Whiston E."/>
            <person name="Hung C.-Y."/>
            <person name="McMahan C."/>
            <person name="White J."/>
            <person name="Sykes S."/>
            <person name="Heiman D."/>
            <person name="Young S."/>
            <person name="Zeng Q."/>
            <person name="Abouelleil A."/>
            <person name="Aftuck L."/>
            <person name="Bessette D."/>
            <person name="Brown A."/>
            <person name="FitzGerald M."/>
            <person name="Lui A."/>
            <person name="Macdonald J.P."/>
            <person name="Priest M."/>
            <person name="Orbach M.J."/>
            <person name="Galgiani J.N."/>
            <person name="Kirkland T.N."/>
            <person name="Cole G.T."/>
            <person name="Birren B.W."/>
            <person name="Henn M.R."/>
            <person name="Taylor J.W."/>
            <person name="Rounsley S.D."/>
        </authorList>
    </citation>
    <scope>NUCLEOTIDE SEQUENCE [LARGE SCALE GENOMIC DNA]</scope>
    <source>
        <strain evidence="4">RMSCC 2394</strain>
    </source>
</reference>
<feature type="signal peptide" evidence="2">
    <location>
        <begin position="1"/>
        <end position="25"/>
    </location>
</feature>
<evidence type="ECO:0000313" key="3">
    <source>
        <dbReference type="EMBL" id="KMP01074.1"/>
    </source>
</evidence>
<feature type="region of interest" description="Disordered" evidence="1">
    <location>
        <begin position="55"/>
        <end position="124"/>
    </location>
</feature>
<accession>A0A0J6Y271</accession>
<feature type="compositionally biased region" description="Acidic residues" evidence="1">
    <location>
        <begin position="162"/>
        <end position="172"/>
    </location>
</feature>
<proteinExistence type="predicted"/>
<name>A0A0J6Y271_COCIT</name>
<organism evidence="3 4">
    <name type="scientific">Coccidioides immitis RMSCC 2394</name>
    <dbReference type="NCBI Taxonomy" id="404692"/>
    <lineage>
        <taxon>Eukaryota</taxon>
        <taxon>Fungi</taxon>
        <taxon>Dikarya</taxon>
        <taxon>Ascomycota</taxon>
        <taxon>Pezizomycotina</taxon>
        <taxon>Eurotiomycetes</taxon>
        <taxon>Eurotiomycetidae</taxon>
        <taxon>Onygenales</taxon>
        <taxon>Onygenaceae</taxon>
        <taxon>Coccidioides</taxon>
    </lineage>
</organism>
<dbReference type="Proteomes" id="UP000054565">
    <property type="component" value="Unassembled WGS sequence"/>
</dbReference>
<feature type="region of interest" description="Disordered" evidence="1">
    <location>
        <begin position="141"/>
        <end position="184"/>
    </location>
</feature>
<sequence length="228" mass="25348">MWSWNLNNGMLLRSVVVGWWRCGRSHPHNDGDVSRTDNHSPLCVYTSVAGVKNSPLDGRAGGTPYSRLDSSSLFLHPAPQHSHDEQHGVCRERDREEEEKGKTRMACSGATSQGTQTQSVTGKAGRIQFLWRPTKCTIKLHATGKRRRSKDNNKKKNKNKEEQEEQQQEEEQQGGGGGGGGGSAGPGITIFFHYSLSWNLPHHPNLISTQSSRGIMGCFCFFLFYFAS</sequence>
<dbReference type="EMBL" id="DS028093">
    <property type="protein sequence ID" value="KMP01074.1"/>
    <property type="molecule type" value="Genomic_DNA"/>
</dbReference>
<feature type="compositionally biased region" description="Gly residues" evidence="1">
    <location>
        <begin position="173"/>
        <end position="184"/>
    </location>
</feature>
<evidence type="ECO:0000256" key="2">
    <source>
        <dbReference type="SAM" id="SignalP"/>
    </source>
</evidence>
<feature type="compositionally biased region" description="Basic residues" evidence="1">
    <location>
        <begin position="142"/>
        <end position="158"/>
    </location>
</feature>
<dbReference type="AlphaFoldDB" id="A0A0J6Y271"/>
<protein>
    <submittedName>
        <fullName evidence="3">Uncharacterized protein</fullName>
    </submittedName>
</protein>